<accession>A0A923L7J3</accession>
<feature type="transmembrane region" description="Helical" evidence="8">
    <location>
        <begin position="39"/>
        <end position="56"/>
    </location>
</feature>
<comment type="subcellular location">
    <subcellularLocation>
        <location evidence="1">Membrane</location>
        <topology evidence="1">Multi-pass membrane protein</topology>
    </subcellularLocation>
</comment>
<feature type="transmembrane region" description="Helical" evidence="8">
    <location>
        <begin position="106"/>
        <end position="132"/>
    </location>
</feature>
<dbReference type="Pfam" id="PF03845">
    <property type="entry name" value="Spore_permease"/>
    <property type="match status" value="1"/>
</dbReference>
<evidence type="ECO:0000256" key="7">
    <source>
        <dbReference type="ARBA" id="ARBA00023136"/>
    </source>
</evidence>
<feature type="transmembrane region" description="Helical" evidence="8">
    <location>
        <begin position="12"/>
        <end position="33"/>
    </location>
</feature>
<dbReference type="PANTHER" id="PTHR34975">
    <property type="entry name" value="SPORE GERMINATION PROTEIN A2"/>
    <property type="match status" value="1"/>
</dbReference>
<gene>
    <name evidence="9" type="ORF">H8S33_13425</name>
</gene>
<evidence type="ECO:0000256" key="4">
    <source>
        <dbReference type="ARBA" id="ARBA00022544"/>
    </source>
</evidence>
<feature type="transmembrane region" description="Helical" evidence="8">
    <location>
        <begin position="76"/>
        <end position="94"/>
    </location>
</feature>
<sequence>MTEKLDGKQYAVLVIMNTLGASIIFIPSIATIYGKENGWITLVLSIIVGSVIILLYNQVIKVLDGKAFFPAIESLLGKWFGTIMILLFTGFVFVNSSANLWSISDFVSLQILMGTPFEAISFMIIITTLIAIKYGIEVIGRTAELFFPFTMISAILLTLLVLKDADITNIQPIFQLNRTATIVGIIPILSITFLELVILIGISSFVNQQKSARKALLAGGITSGLILLIITFACIAVLGVGGTIHYTYPIYALGQRISIFHFFERVEILVAFIWFFTIFIKLCVSFYVLANGVSHLFKMKHYKALSVPLAFLLFLGSMLLVRNTLEAHTFINGSYSVLSITIGFLFPIIILLVHYIKKV</sequence>
<evidence type="ECO:0000313" key="10">
    <source>
        <dbReference type="Proteomes" id="UP000637359"/>
    </source>
</evidence>
<keyword evidence="3" id="KW-0813">Transport</keyword>
<feature type="transmembrane region" description="Helical" evidence="8">
    <location>
        <begin position="144"/>
        <end position="162"/>
    </location>
</feature>
<comment type="caution">
    <text evidence="9">The sequence shown here is derived from an EMBL/GenBank/DDBJ whole genome shotgun (WGS) entry which is preliminary data.</text>
</comment>
<dbReference type="PANTHER" id="PTHR34975:SF2">
    <property type="entry name" value="SPORE GERMINATION PROTEIN A2"/>
    <property type="match status" value="1"/>
</dbReference>
<keyword evidence="4" id="KW-0309">Germination</keyword>
<feature type="transmembrane region" description="Helical" evidence="8">
    <location>
        <begin position="215"/>
        <end position="248"/>
    </location>
</feature>
<keyword evidence="5 8" id="KW-0812">Transmembrane</keyword>
<dbReference type="EMBL" id="JACOOL010000010">
    <property type="protein sequence ID" value="MBC5637810.1"/>
    <property type="molecule type" value="Genomic_DNA"/>
</dbReference>
<feature type="transmembrane region" description="Helical" evidence="8">
    <location>
        <begin position="182"/>
        <end position="203"/>
    </location>
</feature>
<evidence type="ECO:0000256" key="8">
    <source>
        <dbReference type="SAM" id="Phobius"/>
    </source>
</evidence>
<evidence type="ECO:0000256" key="6">
    <source>
        <dbReference type="ARBA" id="ARBA00022989"/>
    </source>
</evidence>
<organism evidence="9 10">
    <name type="scientific">Ornithinibacillus hominis</name>
    <dbReference type="NCBI Taxonomy" id="2763055"/>
    <lineage>
        <taxon>Bacteria</taxon>
        <taxon>Bacillati</taxon>
        <taxon>Bacillota</taxon>
        <taxon>Bacilli</taxon>
        <taxon>Bacillales</taxon>
        <taxon>Bacillaceae</taxon>
        <taxon>Ornithinibacillus</taxon>
    </lineage>
</organism>
<dbReference type="GO" id="GO:0016020">
    <property type="term" value="C:membrane"/>
    <property type="evidence" value="ECO:0007669"/>
    <property type="project" value="UniProtKB-SubCell"/>
</dbReference>
<keyword evidence="6 8" id="KW-1133">Transmembrane helix</keyword>
<dbReference type="NCBIfam" id="TIGR00912">
    <property type="entry name" value="2A0309"/>
    <property type="match status" value="1"/>
</dbReference>
<dbReference type="Proteomes" id="UP000637359">
    <property type="component" value="Unassembled WGS sequence"/>
</dbReference>
<comment type="similarity">
    <text evidence="2">Belongs to the amino acid-polyamine-organocation (APC) superfamily. Spore germination protein (SGP) (TC 2.A.3.9) family.</text>
</comment>
<feature type="transmembrane region" description="Helical" evidence="8">
    <location>
        <begin position="302"/>
        <end position="321"/>
    </location>
</feature>
<name>A0A923L7J3_9BACI</name>
<evidence type="ECO:0000256" key="2">
    <source>
        <dbReference type="ARBA" id="ARBA00007998"/>
    </source>
</evidence>
<keyword evidence="7 8" id="KW-0472">Membrane</keyword>
<proteinExistence type="inferred from homology"/>
<reference evidence="9" key="1">
    <citation type="submission" date="2020-08" db="EMBL/GenBank/DDBJ databases">
        <title>Genome public.</title>
        <authorList>
            <person name="Liu C."/>
            <person name="Sun Q."/>
        </authorList>
    </citation>
    <scope>NUCLEOTIDE SEQUENCE</scope>
    <source>
        <strain evidence="9">BX22</strain>
    </source>
</reference>
<protein>
    <submittedName>
        <fullName evidence="9">Endospore germination permease</fullName>
    </submittedName>
</protein>
<evidence type="ECO:0000313" key="9">
    <source>
        <dbReference type="EMBL" id="MBC5637810.1"/>
    </source>
</evidence>
<feature type="transmembrane region" description="Helical" evidence="8">
    <location>
        <begin position="268"/>
        <end position="290"/>
    </location>
</feature>
<dbReference type="AlphaFoldDB" id="A0A923L7J3"/>
<dbReference type="InterPro" id="IPR004761">
    <property type="entry name" value="Spore_GerAB"/>
</dbReference>
<feature type="transmembrane region" description="Helical" evidence="8">
    <location>
        <begin position="333"/>
        <end position="356"/>
    </location>
</feature>
<evidence type="ECO:0000256" key="3">
    <source>
        <dbReference type="ARBA" id="ARBA00022448"/>
    </source>
</evidence>
<dbReference type="GO" id="GO:0009847">
    <property type="term" value="P:spore germination"/>
    <property type="evidence" value="ECO:0007669"/>
    <property type="project" value="InterPro"/>
</dbReference>
<evidence type="ECO:0000256" key="5">
    <source>
        <dbReference type="ARBA" id="ARBA00022692"/>
    </source>
</evidence>
<dbReference type="RefSeq" id="WP_186870520.1">
    <property type="nucleotide sequence ID" value="NZ_JACOOL010000010.1"/>
</dbReference>
<evidence type="ECO:0000256" key="1">
    <source>
        <dbReference type="ARBA" id="ARBA00004141"/>
    </source>
</evidence>
<keyword evidence="10" id="KW-1185">Reference proteome</keyword>